<protein>
    <submittedName>
        <fullName evidence="2">Bacterial extracellular solute-binding protein, family 5</fullName>
    </submittedName>
</protein>
<evidence type="ECO:0000313" key="2">
    <source>
        <dbReference type="EMBL" id="ETJ36248.1"/>
    </source>
</evidence>
<accession>W1Y120</accession>
<feature type="non-terminal residue" evidence="2">
    <location>
        <position position="1"/>
    </location>
</feature>
<proteinExistence type="predicted"/>
<gene>
    <name evidence="2" type="ORF">Q604_UNBC09480G0001</name>
</gene>
<name>W1Y120_9ZZZZ</name>
<feature type="domain" description="Solute-binding protein family 5" evidence="1">
    <location>
        <begin position="1"/>
        <end position="74"/>
    </location>
</feature>
<dbReference type="EMBL" id="AZMM01009480">
    <property type="protein sequence ID" value="ETJ36248.1"/>
    <property type="molecule type" value="Genomic_DNA"/>
</dbReference>
<evidence type="ECO:0000259" key="1">
    <source>
        <dbReference type="Pfam" id="PF00496"/>
    </source>
</evidence>
<dbReference type="Gene3D" id="3.10.105.10">
    <property type="entry name" value="Dipeptide-binding Protein, Domain 3"/>
    <property type="match status" value="1"/>
</dbReference>
<dbReference type="AlphaFoldDB" id="W1Y120"/>
<organism evidence="2">
    <name type="scientific">human gut metagenome</name>
    <dbReference type="NCBI Taxonomy" id="408170"/>
    <lineage>
        <taxon>unclassified sequences</taxon>
        <taxon>metagenomes</taxon>
        <taxon>organismal metagenomes</taxon>
    </lineage>
</organism>
<feature type="non-terminal residue" evidence="2">
    <location>
        <position position="78"/>
    </location>
</feature>
<dbReference type="SUPFAM" id="SSF53850">
    <property type="entry name" value="Periplasmic binding protein-like II"/>
    <property type="match status" value="1"/>
</dbReference>
<reference evidence="2" key="1">
    <citation type="submission" date="2013-12" db="EMBL/GenBank/DDBJ databases">
        <title>A Varibaculum cambriense genome reconstructed from a premature infant gut community with otherwise low bacterial novelty that shifts toward anaerobic metabolism during the third week of life.</title>
        <authorList>
            <person name="Brown C.T."/>
            <person name="Sharon I."/>
            <person name="Thomas B.C."/>
            <person name="Castelle C.J."/>
            <person name="Morowitz M.J."/>
            <person name="Banfield J.F."/>
        </authorList>
    </citation>
    <scope>NUCLEOTIDE SEQUENCE</scope>
</reference>
<dbReference type="InterPro" id="IPR000914">
    <property type="entry name" value="SBP_5_dom"/>
</dbReference>
<comment type="caution">
    <text evidence="2">The sequence shown here is derived from an EMBL/GenBank/DDBJ whole genome shotgun (WGS) entry which is preliminary data.</text>
</comment>
<sequence length="78" mass="8811">FSMVINRANIVNNIVRGGKEAAYAFVPYGMLESNGREDFREAGSYLVYEDVEQAKEILKKAGYDKNHPLPPITILYNT</sequence>
<dbReference type="Pfam" id="PF00496">
    <property type="entry name" value="SBP_bac_5"/>
    <property type="match status" value="1"/>
</dbReference>